<name>A0A109IN75_9ACTN</name>
<dbReference type="AlphaFoldDB" id="A0A109IN75"/>
<evidence type="ECO:0000313" key="2">
    <source>
        <dbReference type="EMBL" id="SCG39402.1"/>
    </source>
</evidence>
<organism evidence="2 3">
    <name type="scientific">Micromonospora rifamycinica</name>
    <dbReference type="NCBI Taxonomy" id="291594"/>
    <lineage>
        <taxon>Bacteria</taxon>
        <taxon>Bacillati</taxon>
        <taxon>Actinomycetota</taxon>
        <taxon>Actinomycetes</taxon>
        <taxon>Micromonosporales</taxon>
        <taxon>Micromonosporaceae</taxon>
        <taxon>Micromonospora</taxon>
    </lineage>
</organism>
<accession>A0A109IN75</accession>
<sequence length="707" mass="75144">MRAEEIWNLLPAALRSQDEAAGGVLHALVEVLAEQAVALDADIDQLTDDWFVETCAEWVVPYLGELVGAGRLHPLADGTGLSDRARVADTIRFRRRKGTAAALEELTRANTGWSAAVVEFFERLVVTQHVNHVRSAPATASIRAAAPLELVGGPFETVCRTVDVRAMDTGQGRPTIGNIGLYVWPLPSYRLDRATAAPAVVPPDGRWWIDPVGVGRQLTGPTVTEPDIDHRADEANVPGPLRRRPLRDELVALASDTPPPPEQRRWFRDDDPSFVVWIQPTPADELRPVPLDLLRICDLAGWELPTGSVVRVDPVRGRVTVAAGRPVHRLALSWWYAFSADVGAGPYPRRGDLGTADGPVDWQLAVSVTEPPRAGEVVASLGEAVTAWHDFQAAHPGSTGRIVVLDSHRYRDDLAVRVGQGSRLSVLAAQWPRPPDRPRRQGDLDPVGVRPCLLGGVTVTGVGVGDRPGELVVDGLLVVGAVTVAAPGDGGPGLGLVELRHCTVGPAATGLTVTAGNDRTRVVVHRCVTGALSTTDGPLTVTDTLVHGPVAAGEAAAELGGVTVLGTTAARVLTATDCLFDQPVTVARRQQGYVRFSYLRPGSVTPRRYRCQPDLAQQAHPGDPDVATRVGPAWASTRYGDATYGRLAATAAVELRTGAESGAELGAFRRALTPQRLNNLTLALAEYLPLGRVAAALPVLPTGGTTP</sequence>
<gene>
    <name evidence="2" type="ORF">GA0070623_0544</name>
</gene>
<dbReference type="Proteomes" id="UP000198226">
    <property type="component" value="Chromosome I"/>
</dbReference>
<protein>
    <submittedName>
        <fullName evidence="2">Phage tail protein (Tail_P2_I)</fullName>
    </submittedName>
</protein>
<feature type="region of interest" description="Disordered" evidence="1">
    <location>
        <begin position="219"/>
        <end position="240"/>
    </location>
</feature>
<dbReference type="RefSeq" id="WP_067303907.1">
    <property type="nucleotide sequence ID" value="NZ_LRMV01000019.1"/>
</dbReference>
<evidence type="ECO:0000256" key="1">
    <source>
        <dbReference type="SAM" id="MobiDB-lite"/>
    </source>
</evidence>
<keyword evidence="3" id="KW-1185">Reference proteome</keyword>
<dbReference type="EMBL" id="LT607752">
    <property type="protein sequence ID" value="SCG39402.1"/>
    <property type="molecule type" value="Genomic_DNA"/>
</dbReference>
<evidence type="ECO:0000313" key="3">
    <source>
        <dbReference type="Proteomes" id="UP000198226"/>
    </source>
</evidence>
<reference evidence="3" key="1">
    <citation type="submission" date="2016-06" db="EMBL/GenBank/DDBJ databases">
        <authorList>
            <person name="Varghese N."/>
            <person name="Submissions Spin"/>
        </authorList>
    </citation>
    <scope>NUCLEOTIDE SEQUENCE [LARGE SCALE GENOMIC DNA]</scope>
    <source>
        <strain evidence="3">DSM 44983</strain>
    </source>
</reference>
<proteinExistence type="predicted"/>